<reference evidence="2 3" key="1">
    <citation type="submission" date="2022-12" db="EMBL/GenBank/DDBJ databases">
        <title>Chromosome-level genome of Tegillarca granosa.</title>
        <authorList>
            <person name="Kim J."/>
        </authorList>
    </citation>
    <scope>NUCLEOTIDE SEQUENCE [LARGE SCALE GENOMIC DNA]</scope>
    <source>
        <strain evidence="2">Teg-2019</strain>
        <tissue evidence="2">Adductor muscle</tissue>
    </source>
</reference>
<evidence type="ECO:0000313" key="2">
    <source>
        <dbReference type="EMBL" id="KAJ8311678.1"/>
    </source>
</evidence>
<dbReference type="EMBL" id="JARBDR010000496">
    <property type="protein sequence ID" value="KAJ8311678.1"/>
    <property type="molecule type" value="Genomic_DNA"/>
</dbReference>
<keyword evidence="3" id="KW-1185">Reference proteome</keyword>
<protein>
    <submittedName>
        <fullName evidence="2">Uncharacterized protein</fullName>
    </submittedName>
</protein>
<comment type="caution">
    <text evidence="2">The sequence shown here is derived from an EMBL/GenBank/DDBJ whole genome shotgun (WGS) entry which is preliminary data.</text>
</comment>
<evidence type="ECO:0000256" key="1">
    <source>
        <dbReference type="SAM" id="MobiDB-lite"/>
    </source>
</evidence>
<evidence type="ECO:0000313" key="3">
    <source>
        <dbReference type="Proteomes" id="UP001217089"/>
    </source>
</evidence>
<name>A0ABQ9F2Q7_TEGGR</name>
<accession>A0ABQ9F2Q7</accession>
<organism evidence="2 3">
    <name type="scientific">Tegillarca granosa</name>
    <name type="common">Malaysian cockle</name>
    <name type="synonym">Anadara granosa</name>
    <dbReference type="NCBI Taxonomy" id="220873"/>
    <lineage>
        <taxon>Eukaryota</taxon>
        <taxon>Metazoa</taxon>
        <taxon>Spiralia</taxon>
        <taxon>Lophotrochozoa</taxon>
        <taxon>Mollusca</taxon>
        <taxon>Bivalvia</taxon>
        <taxon>Autobranchia</taxon>
        <taxon>Pteriomorphia</taxon>
        <taxon>Arcoida</taxon>
        <taxon>Arcoidea</taxon>
        <taxon>Arcidae</taxon>
        <taxon>Tegillarca</taxon>
    </lineage>
</organism>
<sequence length="70" mass="7860">MEAEEPVCTLDGKIEGFLKNVLTNDDESHDDKVNHREIPNVQNVLANEDHSSEHDNNGIHILPDGSAWKQ</sequence>
<feature type="non-terminal residue" evidence="2">
    <location>
        <position position="70"/>
    </location>
</feature>
<gene>
    <name evidence="2" type="ORF">KUTeg_011033</name>
</gene>
<dbReference type="Proteomes" id="UP001217089">
    <property type="component" value="Unassembled WGS sequence"/>
</dbReference>
<feature type="region of interest" description="Disordered" evidence="1">
    <location>
        <begin position="49"/>
        <end position="70"/>
    </location>
</feature>
<proteinExistence type="predicted"/>